<dbReference type="InterPro" id="IPR041698">
    <property type="entry name" value="Methyltransf_25"/>
</dbReference>
<accession>A0A430FYU0</accession>
<comment type="caution">
    <text evidence="5">The sequence shown here is derived from an EMBL/GenBank/DDBJ whole genome shotgun (WGS) entry which is preliminary data.</text>
</comment>
<dbReference type="AlphaFoldDB" id="A0A430FYU0"/>
<evidence type="ECO:0000256" key="2">
    <source>
        <dbReference type="ARBA" id="ARBA00022679"/>
    </source>
</evidence>
<dbReference type="PANTHER" id="PTHR43464">
    <property type="entry name" value="METHYLTRANSFERASE"/>
    <property type="match status" value="1"/>
</dbReference>
<sequence>MGEQNIAAMSQSDLWNGPAGQAWLHMQVLLDSLFEPFEALLVDAVRWHGPHAVLDIGCGTGATTLAIARALAPHGSCTGADLSQMMIDRARQRAAQEADGVHANFRSGDASRLDGAGPFDMATSRFGVMFFDDPAAAFERIRAAMVPGAPLAAIAWRSPAENPFMTCAERAAAPLLPPLPPMQPGAPGQFAFADPEHVRAILDASGWRDVTLSPIDIACTMPEAELTPYLSNLGRIGIALQQADAATRDHVFGIVRAAFDPFVDGDTVRFNAACWMIEARA</sequence>
<evidence type="ECO:0000256" key="1">
    <source>
        <dbReference type="ARBA" id="ARBA00022603"/>
    </source>
</evidence>
<dbReference type="Proteomes" id="UP000287746">
    <property type="component" value="Unassembled WGS sequence"/>
</dbReference>
<keyword evidence="1 5" id="KW-0489">Methyltransferase</keyword>
<reference evidence="5 6" key="1">
    <citation type="submission" date="2018-07" db="EMBL/GenBank/DDBJ databases">
        <title>Genomic and Epidemiologic Investigation of an Indolent Hospital Outbreak.</title>
        <authorList>
            <person name="Johnson R.C."/>
            <person name="Deming C."/>
            <person name="Conlan S."/>
            <person name="Zellmer C.J."/>
            <person name="Michelin A.V."/>
            <person name="Lee-Lin S."/>
            <person name="Thomas P.J."/>
            <person name="Park M."/>
            <person name="Weingarten R.A."/>
            <person name="Less J."/>
            <person name="Dekker J.P."/>
            <person name="Frank K.M."/>
            <person name="Musser K.A."/>
            <person name="Mcquiston J.R."/>
            <person name="Henderson D.K."/>
            <person name="Lau A.F."/>
            <person name="Palmore T.N."/>
            <person name="Segre J.A."/>
        </authorList>
    </citation>
    <scope>NUCLEOTIDE SEQUENCE [LARGE SCALE GENOMIC DNA]</scope>
    <source>
        <strain evidence="5 6">SK-CDC1_0717</strain>
    </source>
</reference>
<organism evidence="5 6">
    <name type="scientific">Sphingomonas koreensis</name>
    <dbReference type="NCBI Taxonomy" id="93064"/>
    <lineage>
        <taxon>Bacteria</taxon>
        <taxon>Pseudomonadati</taxon>
        <taxon>Pseudomonadota</taxon>
        <taxon>Alphaproteobacteria</taxon>
        <taxon>Sphingomonadales</taxon>
        <taxon>Sphingomonadaceae</taxon>
        <taxon>Sphingomonas</taxon>
    </lineage>
</organism>
<dbReference type="RefSeq" id="WP_126005720.1">
    <property type="nucleotide sequence ID" value="NZ_QQYZ01000027.1"/>
</dbReference>
<protein>
    <submittedName>
        <fullName evidence="5">Class I SAM-dependent methyltransferase</fullName>
    </submittedName>
</protein>
<dbReference type="GO" id="GO:0032259">
    <property type="term" value="P:methylation"/>
    <property type="evidence" value="ECO:0007669"/>
    <property type="project" value="UniProtKB-KW"/>
</dbReference>
<keyword evidence="2 5" id="KW-0808">Transferase</keyword>
<name>A0A430FYU0_9SPHN</name>
<dbReference type="EMBL" id="QQYZ01000027">
    <property type="protein sequence ID" value="RSY77879.1"/>
    <property type="molecule type" value="Genomic_DNA"/>
</dbReference>
<gene>
    <name evidence="5" type="ORF">DAH66_19430</name>
</gene>
<keyword evidence="3" id="KW-0949">S-adenosyl-L-methionine</keyword>
<feature type="domain" description="Methyltransferase" evidence="4">
    <location>
        <begin position="53"/>
        <end position="148"/>
    </location>
</feature>
<proteinExistence type="predicted"/>
<dbReference type="Gene3D" id="3.40.50.150">
    <property type="entry name" value="Vaccinia Virus protein VP39"/>
    <property type="match status" value="1"/>
</dbReference>
<dbReference type="InterPro" id="IPR029063">
    <property type="entry name" value="SAM-dependent_MTases_sf"/>
</dbReference>
<evidence type="ECO:0000313" key="5">
    <source>
        <dbReference type="EMBL" id="RSY77879.1"/>
    </source>
</evidence>
<evidence type="ECO:0000256" key="3">
    <source>
        <dbReference type="ARBA" id="ARBA00022691"/>
    </source>
</evidence>
<evidence type="ECO:0000313" key="6">
    <source>
        <dbReference type="Proteomes" id="UP000287746"/>
    </source>
</evidence>
<dbReference type="GO" id="GO:0008168">
    <property type="term" value="F:methyltransferase activity"/>
    <property type="evidence" value="ECO:0007669"/>
    <property type="project" value="UniProtKB-KW"/>
</dbReference>
<dbReference type="PANTHER" id="PTHR43464:SF19">
    <property type="entry name" value="UBIQUINONE BIOSYNTHESIS O-METHYLTRANSFERASE, MITOCHONDRIAL"/>
    <property type="match status" value="1"/>
</dbReference>
<evidence type="ECO:0000259" key="4">
    <source>
        <dbReference type="Pfam" id="PF13649"/>
    </source>
</evidence>
<dbReference type="CDD" id="cd02440">
    <property type="entry name" value="AdoMet_MTases"/>
    <property type="match status" value="1"/>
</dbReference>
<dbReference type="Pfam" id="PF13649">
    <property type="entry name" value="Methyltransf_25"/>
    <property type="match status" value="1"/>
</dbReference>
<dbReference type="SUPFAM" id="SSF53335">
    <property type="entry name" value="S-adenosyl-L-methionine-dependent methyltransferases"/>
    <property type="match status" value="1"/>
</dbReference>